<dbReference type="InterPro" id="IPR016166">
    <property type="entry name" value="FAD-bd_PCMH"/>
</dbReference>
<dbReference type="Gene3D" id="3.30.390.50">
    <property type="entry name" value="CO dehydrogenase flavoprotein, C-terminal domain"/>
    <property type="match status" value="1"/>
</dbReference>
<dbReference type="Pfam" id="PF01799">
    <property type="entry name" value="Fer2_2"/>
    <property type="match status" value="1"/>
</dbReference>
<dbReference type="InterPro" id="IPR012675">
    <property type="entry name" value="Beta-grasp_dom_sf"/>
</dbReference>
<dbReference type="RefSeq" id="XP_052748996.1">
    <property type="nucleotide sequence ID" value="XM_052893036.1"/>
</dbReference>
<keyword evidence="7" id="KW-0479">Metal-binding</keyword>
<comment type="cofactor">
    <cofactor evidence="2">
        <name>FAD</name>
        <dbReference type="ChEBI" id="CHEBI:57692"/>
    </cofactor>
</comment>
<evidence type="ECO:0000313" key="14">
    <source>
        <dbReference type="RefSeq" id="XP_052748996.1"/>
    </source>
</evidence>
<evidence type="ECO:0000256" key="7">
    <source>
        <dbReference type="ARBA" id="ARBA00022714"/>
    </source>
</evidence>
<keyword evidence="10" id="KW-0576">Peroxisome</keyword>
<evidence type="ECO:0000256" key="8">
    <source>
        <dbReference type="ARBA" id="ARBA00023002"/>
    </source>
</evidence>
<dbReference type="SUPFAM" id="SSF47741">
    <property type="entry name" value="CO dehydrogenase ISP C-domain like"/>
    <property type="match status" value="1"/>
</dbReference>
<dbReference type="InterPro" id="IPR001041">
    <property type="entry name" value="2Fe-2S_ferredoxin-type"/>
</dbReference>
<keyword evidence="7" id="KW-0001">2Fe-2S</keyword>
<dbReference type="SUPFAM" id="SSF54665">
    <property type="entry name" value="CO dehydrogenase molybdoprotein N-domain-like"/>
    <property type="match status" value="1"/>
</dbReference>
<dbReference type="Gene3D" id="3.90.1170.50">
    <property type="entry name" value="Aldehyde oxidase/xanthine dehydrogenase, a/b hammerhead"/>
    <property type="match status" value="1"/>
</dbReference>
<evidence type="ECO:0000256" key="2">
    <source>
        <dbReference type="ARBA" id="ARBA00001974"/>
    </source>
</evidence>
<dbReference type="InterPro" id="IPR036884">
    <property type="entry name" value="2Fe-2S-bd_dom_sf"/>
</dbReference>
<feature type="domain" description="FAD-binding PCMH-type" evidence="12">
    <location>
        <begin position="211"/>
        <end position="391"/>
    </location>
</feature>
<dbReference type="SUPFAM" id="SSF55447">
    <property type="entry name" value="CO dehydrogenase flavoprotein C-terminal domain-like"/>
    <property type="match status" value="1"/>
</dbReference>
<dbReference type="SMART" id="SM01008">
    <property type="entry name" value="Ald_Xan_dh_C"/>
    <property type="match status" value="1"/>
</dbReference>
<evidence type="ECO:0000259" key="12">
    <source>
        <dbReference type="PROSITE" id="PS51387"/>
    </source>
</evidence>
<dbReference type="Pfam" id="PF01315">
    <property type="entry name" value="Ald_Xan_dh_C"/>
    <property type="match status" value="1"/>
</dbReference>
<dbReference type="InterPro" id="IPR037165">
    <property type="entry name" value="AldOxase/xan_DH_Mopterin-bd_sf"/>
</dbReference>
<dbReference type="InterPro" id="IPR005107">
    <property type="entry name" value="CO_DH_flav_C"/>
</dbReference>
<dbReference type="SUPFAM" id="SSF54292">
    <property type="entry name" value="2Fe-2S ferredoxin-like"/>
    <property type="match status" value="1"/>
</dbReference>
<dbReference type="InterPro" id="IPR008274">
    <property type="entry name" value="AldOxase/xan_DH_MoCoBD1"/>
</dbReference>
<name>A0ABM3MC49_GALME</name>
<reference evidence="14" key="1">
    <citation type="submission" date="2025-08" db="UniProtKB">
        <authorList>
            <consortium name="RefSeq"/>
        </authorList>
    </citation>
    <scope>IDENTIFICATION</scope>
    <source>
        <tissue evidence="14">Whole larvae</tissue>
    </source>
</reference>
<comment type="cofactor">
    <cofactor evidence="1">
        <name>Mo-molybdopterin</name>
        <dbReference type="ChEBI" id="CHEBI:71302"/>
    </cofactor>
</comment>
<dbReference type="PROSITE" id="PS51085">
    <property type="entry name" value="2FE2S_FER_2"/>
    <property type="match status" value="1"/>
</dbReference>
<dbReference type="Pfam" id="PF20256">
    <property type="entry name" value="MoCoBD_2"/>
    <property type="match status" value="1"/>
</dbReference>
<keyword evidence="6" id="KW-0500">Molybdenum</keyword>
<evidence type="ECO:0000256" key="6">
    <source>
        <dbReference type="ARBA" id="ARBA00022505"/>
    </source>
</evidence>
<dbReference type="InterPro" id="IPR016169">
    <property type="entry name" value="FAD-bd_PCMH_sub2"/>
</dbReference>
<dbReference type="Pfam" id="PF00111">
    <property type="entry name" value="Fer2"/>
    <property type="match status" value="1"/>
</dbReference>
<sequence length="1264" mass="142300">MTDKITFSVNGQKCSVGSEVDSDVSLNDYVREFLNLRGTKYMCKEGGCGCCIVSVSAPTDHGVPRTFSVNSCLVSITSCQDWEVTTIEGIGDRGRGYHPIQRTLAEYDGTQCGYCSPGWVMNMYSLLESSHDDLTQYEIEDAFGSNTCRCTGYRPILDAFKSFAKDAPKPKLKDIEDLKLCKNKEECEHACDKSWCFVKANDKDNVIKKIHLKDDRMWYRITQIQDIFNILDKEGHDSYMLVGGNTGRGAVPIFAFPRVLIDVSAIQELKGHYIDQNLVVGAGTTLTDLMDIFKTVSHDQEEFAYLYKLYEHINLVAHIPVRNIGTIAGNLMVKHNNLNFSSDIFLLFETIGAVLTIVGKNSNQTVTVEDFLSLDMTGKVITLVKIPPLSPSHQFVSFKIMPRSQNAHAQVNAAFLYKLDPHDQETVLSARIVIGGLSGHFIHARETEKFLINKKIFNNKVLQQALHILKDELIVEEIAGELKPEYRKKTALGLFYKGLLNIIPQKALKPWYRSGARDFRKTRPLSTASTVFDTNPIIWPITEPMPKLDALIQSAGEAKYVNDIPTDPKEVFCAFVTSDICTGEIESIDPTPALKLPGVLAFFSAKDIPGNNSFLSQKVPAQFVPEEIFAEKEIKYYDQAIGVIVAETEKLANRAALLVRTKYKVDKKKPILTITDAQKRDPSRIDLFTIIPARDQGLDVQKVIKGYQNIFWQYHFPMETLSCISIPSEDGIDLYPCTQWTDSVHVSVAEMLNIDQNRINLTVPRCGGTYGIKISRTNHVACVSALVTYLMNKPSRFVLSIQASLRVIGKRLPCKIQYELGVNNSGEIQYFEYHVYEDNGYVFSDLVMVYMPSALKSCYDNRRWQYKIFSVTTDTASNTYARAPGFLESISMTEYVMERISYEINMDPVKVRLNNLSPERTDVAEIVQTLLRDGEYDKRKEEVKKFNEMNRWKKRGLRIAIMSYEIFVTVDFHVLLSVYHGDGTVVIKHGGIEIGQAINTNIIQVVAYTLNIPIDKVKVKPADVATIPNNFTTGGSRTSQSVYFGAIKCCQLLLDRLSAIRETLNNPTWELLIETAFNRGINLQTSYHVNANDQEPYRVGGAALAEVELDILTGEHEILRVDIVEDVGTSVNPELDVGQIEGAFVMGIGYWTHEHIIYDEKTGELLTDRTWYYHVPHAKDIPIDFRVQVRRNSYNPLGTLGAKGVSEPPICLSICVAFALRDAIAASREDSGRPRTEWFDVDGAFTLENNVLASDVHLDEFLFK</sequence>
<dbReference type="SUPFAM" id="SSF56003">
    <property type="entry name" value="Molybdenum cofactor-binding domain"/>
    <property type="match status" value="1"/>
</dbReference>
<dbReference type="InterPro" id="IPR036010">
    <property type="entry name" value="2Fe-2S_ferredoxin-like_sf"/>
</dbReference>
<evidence type="ECO:0000256" key="3">
    <source>
        <dbReference type="ARBA" id="ARBA00004275"/>
    </source>
</evidence>
<dbReference type="PANTHER" id="PTHR11908:SF132">
    <property type="entry name" value="ALDEHYDE OXIDASE 1-RELATED"/>
    <property type="match status" value="1"/>
</dbReference>
<dbReference type="PIRSF" id="PIRSF000127">
    <property type="entry name" value="Xanthine_DH"/>
    <property type="match status" value="1"/>
</dbReference>
<evidence type="ECO:0000256" key="10">
    <source>
        <dbReference type="ARBA" id="ARBA00023140"/>
    </source>
</evidence>
<dbReference type="GeneID" id="113513037"/>
<dbReference type="InterPro" id="IPR046867">
    <property type="entry name" value="AldOxase/xan_DH_MoCoBD2"/>
</dbReference>
<keyword evidence="7" id="KW-0408">Iron</keyword>
<comment type="similarity">
    <text evidence="4">Belongs to the xanthine dehydrogenase family.</text>
</comment>
<dbReference type="InterPro" id="IPR000674">
    <property type="entry name" value="Ald_Oxase/Xan_DH_a/b"/>
</dbReference>
<dbReference type="InterPro" id="IPR002888">
    <property type="entry name" value="2Fe-2S-bd"/>
</dbReference>
<dbReference type="Gene3D" id="3.30.465.10">
    <property type="match status" value="1"/>
</dbReference>
<dbReference type="PROSITE" id="PS51387">
    <property type="entry name" value="FAD_PCMH"/>
    <property type="match status" value="1"/>
</dbReference>
<comment type="subunit">
    <text evidence="5">Homodimer.</text>
</comment>
<dbReference type="Pfam" id="PF03450">
    <property type="entry name" value="CO_deh_flav_C"/>
    <property type="match status" value="1"/>
</dbReference>
<dbReference type="Pfam" id="PF00941">
    <property type="entry name" value="FAD_binding_5"/>
    <property type="match status" value="1"/>
</dbReference>
<evidence type="ECO:0000256" key="5">
    <source>
        <dbReference type="ARBA" id="ARBA00011738"/>
    </source>
</evidence>
<dbReference type="PANTHER" id="PTHR11908">
    <property type="entry name" value="XANTHINE DEHYDROGENASE"/>
    <property type="match status" value="1"/>
</dbReference>
<dbReference type="InterPro" id="IPR016208">
    <property type="entry name" value="Ald_Oxase/xanthine_DH-like"/>
</dbReference>
<dbReference type="Gene3D" id="3.30.365.10">
    <property type="entry name" value="Aldehyde oxidase/xanthine dehydrogenase, molybdopterin binding domain"/>
    <property type="match status" value="4"/>
</dbReference>
<dbReference type="SMART" id="SM01092">
    <property type="entry name" value="CO_deh_flav_C"/>
    <property type="match status" value="1"/>
</dbReference>
<proteinExistence type="inferred from homology"/>
<evidence type="ECO:0000259" key="11">
    <source>
        <dbReference type="PROSITE" id="PS51085"/>
    </source>
</evidence>
<evidence type="ECO:0000256" key="4">
    <source>
        <dbReference type="ARBA" id="ARBA00006849"/>
    </source>
</evidence>
<evidence type="ECO:0000256" key="9">
    <source>
        <dbReference type="ARBA" id="ARBA00023014"/>
    </source>
</evidence>
<dbReference type="InterPro" id="IPR036683">
    <property type="entry name" value="CO_DH_flav_C_dom_sf"/>
</dbReference>
<evidence type="ECO:0000256" key="1">
    <source>
        <dbReference type="ARBA" id="ARBA00001924"/>
    </source>
</evidence>
<dbReference type="CDD" id="cd00207">
    <property type="entry name" value="fer2"/>
    <property type="match status" value="1"/>
</dbReference>
<keyword evidence="8" id="KW-0560">Oxidoreductase</keyword>
<organism evidence="13 14">
    <name type="scientific">Galleria mellonella</name>
    <name type="common">Greater wax moth</name>
    <dbReference type="NCBI Taxonomy" id="7137"/>
    <lineage>
        <taxon>Eukaryota</taxon>
        <taxon>Metazoa</taxon>
        <taxon>Ecdysozoa</taxon>
        <taxon>Arthropoda</taxon>
        <taxon>Hexapoda</taxon>
        <taxon>Insecta</taxon>
        <taxon>Pterygota</taxon>
        <taxon>Neoptera</taxon>
        <taxon>Endopterygota</taxon>
        <taxon>Lepidoptera</taxon>
        <taxon>Glossata</taxon>
        <taxon>Ditrysia</taxon>
        <taxon>Pyraloidea</taxon>
        <taxon>Pyralidae</taxon>
        <taxon>Galleriinae</taxon>
        <taxon>Galleria</taxon>
    </lineage>
</organism>
<keyword evidence="13" id="KW-1185">Reference proteome</keyword>
<accession>A0ABM3MC49</accession>
<dbReference type="Gene3D" id="3.10.20.30">
    <property type="match status" value="1"/>
</dbReference>
<dbReference type="Pfam" id="PF02738">
    <property type="entry name" value="MoCoBD_1"/>
    <property type="match status" value="1"/>
</dbReference>
<keyword evidence="9" id="KW-0411">Iron-sulfur</keyword>
<dbReference type="InterPro" id="IPR036856">
    <property type="entry name" value="Ald_Oxase/Xan_DH_a/b_sf"/>
</dbReference>
<dbReference type="SUPFAM" id="SSF56176">
    <property type="entry name" value="FAD-binding/transporter-associated domain-like"/>
    <property type="match status" value="1"/>
</dbReference>
<comment type="subcellular location">
    <subcellularLocation>
        <location evidence="3">Peroxisome</location>
    </subcellularLocation>
</comment>
<protein>
    <submittedName>
        <fullName evidence="14">Aldehyde oxidase 2-like</fullName>
    </submittedName>
</protein>
<gene>
    <name evidence="14" type="primary">LOC113513037</name>
</gene>
<dbReference type="InterPro" id="IPR036318">
    <property type="entry name" value="FAD-bd_PCMH-like_sf"/>
</dbReference>
<feature type="domain" description="2Fe-2S ferredoxin-type" evidence="11">
    <location>
        <begin position="3"/>
        <end position="90"/>
    </location>
</feature>
<dbReference type="Gene3D" id="1.10.150.120">
    <property type="entry name" value="[2Fe-2S]-binding domain"/>
    <property type="match status" value="1"/>
</dbReference>
<dbReference type="InterPro" id="IPR002346">
    <property type="entry name" value="Mopterin_DH_FAD-bd"/>
</dbReference>
<dbReference type="Proteomes" id="UP001652740">
    <property type="component" value="Unplaced"/>
</dbReference>
<evidence type="ECO:0000313" key="13">
    <source>
        <dbReference type="Proteomes" id="UP001652740"/>
    </source>
</evidence>